<comment type="caution">
    <text evidence="2">The sequence shown here is derived from an EMBL/GenBank/DDBJ whole genome shotgun (WGS) entry which is preliminary data.</text>
</comment>
<name>A0ABQ9XBS1_9EUKA</name>
<sequence length="362" mass="41713">MMLRTKRTELIRSPLIELLIRTLEPSKIDFGDGDLHSITMNIVTSILRLGSAGEGEEELENEKTLNGMLLERVIMPLEEYLIILFRRVDDNQSEWYLESKGSVLEAFSRIAIADKGTQEFYWRIGMALKVFRLLADMENDMGQLSHLGALSRQFSSWSRAPVGLEEILKWFFGFMEEGVMDVVESRMYADFKRLATDVNALKGQNQTLRTQIDQQNQVISQLKSQIQQQNQTTLSNRVDQLERDRAASTQKIGNQQKQIDLQKDQLTESKSDVERLKKEIQRSTQMIEQQSQVIAQLKSQLQQQNEMIDGLNTRISSELRQIQQINSSISSTAKDLQSKIDKVNARVNDECLRKGYGYHLQY</sequence>
<protein>
    <submittedName>
        <fullName evidence="2">Uncharacterized protein</fullName>
    </submittedName>
</protein>
<dbReference type="EMBL" id="JARBJD010000170">
    <property type="protein sequence ID" value="KAK2948737.1"/>
    <property type="molecule type" value="Genomic_DNA"/>
</dbReference>
<accession>A0ABQ9XBS1</accession>
<evidence type="ECO:0000313" key="3">
    <source>
        <dbReference type="Proteomes" id="UP001281761"/>
    </source>
</evidence>
<reference evidence="2 3" key="1">
    <citation type="journal article" date="2022" name="bioRxiv">
        <title>Genomics of Preaxostyla Flagellates Illuminates Evolutionary Transitions and the Path Towards Mitochondrial Loss.</title>
        <authorList>
            <person name="Novak L.V.F."/>
            <person name="Treitli S.C."/>
            <person name="Pyrih J."/>
            <person name="Halakuc P."/>
            <person name="Pipaliya S.V."/>
            <person name="Vacek V."/>
            <person name="Brzon O."/>
            <person name="Soukal P."/>
            <person name="Eme L."/>
            <person name="Dacks J.B."/>
            <person name="Karnkowska A."/>
            <person name="Elias M."/>
            <person name="Hampl V."/>
        </authorList>
    </citation>
    <scope>NUCLEOTIDE SEQUENCE [LARGE SCALE GENOMIC DNA]</scope>
    <source>
        <strain evidence="2">NAU3</strain>
        <tissue evidence="2">Gut</tissue>
    </source>
</reference>
<dbReference type="Gene3D" id="1.10.287.1490">
    <property type="match status" value="1"/>
</dbReference>
<feature type="coiled-coil region" evidence="1">
    <location>
        <begin position="198"/>
        <end position="314"/>
    </location>
</feature>
<proteinExistence type="predicted"/>
<evidence type="ECO:0000313" key="2">
    <source>
        <dbReference type="EMBL" id="KAK2948737.1"/>
    </source>
</evidence>
<gene>
    <name evidence="2" type="ORF">BLNAU_16375</name>
</gene>
<dbReference type="Proteomes" id="UP001281761">
    <property type="component" value="Unassembled WGS sequence"/>
</dbReference>
<keyword evidence="1" id="KW-0175">Coiled coil</keyword>
<organism evidence="2 3">
    <name type="scientific">Blattamonas nauphoetae</name>
    <dbReference type="NCBI Taxonomy" id="2049346"/>
    <lineage>
        <taxon>Eukaryota</taxon>
        <taxon>Metamonada</taxon>
        <taxon>Preaxostyla</taxon>
        <taxon>Oxymonadida</taxon>
        <taxon>Blattamonas</taxon>
    </lineage>
</organism>
<keyword evidence="3" id="KW-1185">Reference proteome</keyword>
<evidence type="ECO:0000256" key="1">
    <source>
        <dbReference type="SAM" id="Coils"/>
    </source>
</evidence>